<protein>
    <submittedName>
        <fullName evidence="1">DUF2911 domain-containing protein</fullName>
    </submittedName>
</protein>
<dbReference type="AlphaFoldDB" id="A0A6N8JIE7"/>
<comment type="caution">
    <text evidence="1">The sequence shown here is derived from an EMBL/GenBank/DDBJ whole genome shotgun (WGS) entry which is preliminary data.</text>
</comment>
<evidence type="ECO:0000313" key="2">
    <source>
        <dbReference type="Proteomes" id="UP000468388"/>
    </source>
</evidence>
<dbReference type="Pfam" id="PF11138">
    <property type="entry name" value="DUF2911"/>
    <property type="match status" value="1"/>
</dbReference>
<dbReference type="SUPFAM" id="SSF48452">
    <property type="entry name" value="TPR-like"/>
    <property type="match status" value="1"/>
</dbReference>
<name>A0A6N8JIE7_9BACT</name>
<dbReference type="OrthoDB" id="195456at2"/>
<evidence type="ECO:0000313" key="1">
    <source>
        <dbReference type="EMBL" id="MVT45043.1"/>
    </source>
</evidence>
<dbReference type="RefSeq" id="WP_157303830.1">
    <property type="nucleotide sequence ID" value="NZ_BAAAZB010000018.1"/>
</dbReference>
<dbReference type="InterPro" id="IPR021314">
    <property type="entry name" value="DUF2911"/>
</dbReference>
<reference evidence="1 2" key="1">
    <citation type="submission" date="2019-12" db="EMBL/GenBank/DDBJ databases">
        <title>The draft genomic sequence of strain Chitinophaga oryziterrae JCM 16595.</title>
        <authorList>
            <person name="Zhang X."/>
        </authorList>
    </citation>
    <scope>NUCLEOTIDE SEQUENCE [LARGE SCALE GENOMIC DNA]</scope>
    <source>
        <strain evidence="1 2">JCM 16595</strain>
    </source>
</reference>
<gene>
    <name evidence="1" type="ORF">GO495_30930</name>
</gene>
<dbReference type="EMBL" id="WRXO01000015">
    <property type="protein sequence ID" value="MVT45043.1"/>
    <property type="molecule type" value="Genomic_DNA"/>
</dbReference>
<dbReference type="InterPro" id="IPR011990">
    <property type="entry name" value="TPR-like_helical_dom_sf"/>
</dbReference>
<dbReference type="Proteomes" id="UP000468388">
    <property type="component" value="Unassembled WGS sequence"/>
</dbReference>
<keyword evidence="2" id="KW-1185">Reference proteome</keyword>
<sequence>MEVMYNNGNKMLWARCCPGLWYRKRLKMRILLIIFFLAVTFVSFSQTIFPGLSPKGRIEQKIGLTDISVDYERPAARGRKVFGELVKYDKLWRTGAGNCTKIGFSKAVVIGNKNISKGTYSIFTIPGRSEWTVILNKDTALYGVTSYDATKDIIRFKVKAHPTDRYYESLTIDIDIVPNNAIVYLSWENTQISFQVKTESDKLVNDFIQQYLLTDKSRNSDEYAAAAEYYYYLNKDLDRALVLIDKAIAMKSESWYYRQKIDILEMQKKYEEAIDCATLAISIDQKRTNWDSRTKQQSETEYKKRIEFFKRQKKTEKVRTKPSI</sequence>
<organism evidence="1 2">
    <name type="scientific">Chitinophaga oryziterrae</name>
    <dbReference type="NCBI Taxonomy" id="1031224"/>
    <lineage>
        <taxon>Bacteria</taxon>
        <taxon>Pseudomonadati</taxon>
        <taxon>Bacteroidota</taxon>
        <taxon>Chitinophagia</taxon>
        <taxon>Chitinophagales</taxon>
        <taxon>Chitinophagaceae</taxon>
        <taxon>Chitinophaga</taxon>
    </lineage>
</organism>
<accession>A0A6N8JIE7</accession>
<dbReference type="Gene3D" id="1.25.40.10">
    <property type="entry name" value="Tetratricopeptide repeat domain"/>
    <property type="match status" value="1"/>
</dbReference>
<proteinExistence type="predicted"/>